<dbReference type="KEGG" id="scm:SCHCO_02512948"/>
<dbReference type="Proteomes" id="UP000007431">
    <property type="component" value="Unassembled WGS sequence"/>
</dbReference>
<evidence type="ECO:0000313" key="2">
    <source>
        <dbReference type="Proteomes" id="UP000007431"/>
    </source>
</evidence>
<organism evidence="2">
    <name type="scientific">Schizophyllum commune (strain H4-8 / FGSC 9210)</name>
    <name type="common">Split gill fungus</name>
    <dbReference type="NCBI Taxonomy" id="578458"/>
    <lineage>
        <taxon>Eukaryota</taxon>
        <taxon>Fungi</taxon>
        <taxon>Dikarya</taxon>
        <taxon>Basidiomycota</taxon>
        <taxon>Agaricomycotina</taxon>
        <taxon>Agaricomycetes</taxon>
        <taxon>Agaricomycetidae</taxon>
        <taxon>Agaricales</taxon>
        <taxon>Schizophyllaceae</taxon>
        <taxon>Schizophyllum</taxon>
    </lineage>
</organism>
<name>D8QEX3_SCHCM</name>
<accession>D8QEX3</accession>
<dbReference type="EMBL" id="GL377310">
    <property type="protein sequence ID" value="EFI93605.1"/>
    <property type="molecule type" value="Genomic_DNA"/>
</dbReference>
<reference evidence="1 2" key="1">
    <citation type="journal article" date="2010" name="Nat. Biotechnol.">
        <title>Genome sequence of the model mushroom Schizophyllum commune.</title>
        <authorList>
            <person name="Ohm R.A."/>
            <person name="de Jong J.F."/>
            <person name="Lugones L.G."/>
            <person name="Aerts A."/>
            <person name="Kothe E."/>
            <person name="Stajich J.E."/>
            <person name="de Vries R.P."/>
            <person name="Record E."/>
            <person name="Levasseur A."/>
            <person name="Baker S.E."/>
            <person name="Bartholomew K.A."/>
            <person name="Coutinho P.M."/>
            <person name="Erdmann S."/>
            <person name="Fowler T.J."/>
            <person name="Gathman A.C."/>
            <person name="Lombard V."/>
            <person name="Henrissat B."/>
            <person name="Knabe N."/>
            <person name="Kuees U."/>
            <person name="Lilly W.W."/>
            <person name="Lindquist E."/>
            <person name="Lucas S."/>
            <person name="Magnuson J.K."/>
            <person name="Piumi F."/>
            <person name="Raudaskoski M."/>
            <person name="Salamov A."/>
            <person name="Schmutz J."/>
            <person name="Schwarze F.W.M.R."/>
            <person name="vanKuyk P.A."/>
            <person name="Horton J.S."/>
            <person name="Grigoriev I.V."/>
            <person name="Woesten H.A.B."/>
        </authorList>
    </citation>
    <scope>NUCLEOTIDE SEQUENCE [LARGE SCALE GENOMIC DNA]</scope>
    <source>
        <strain evidence="2">H4-8 / FGSC 9210</strain>
    </source>
</reference>
<dbReference type="GeneID" id="9590779"/>
<proteinExistence type="predicted"/>
<sequence>MVYAANLSNNLGCGCELMREHIPRTDIVYGFGKDRVYARVFINVNQSVHALQHGQTHVANGDSWSDRSKHDVTVECHRRSGKRFNGLVLGKGFMSLEEDAETVPPTADRDIDDDVVYVALLSSKPELICRIEITAIWTSSISLIRENDPFSSIFKARIQERAYAFAI</sequence>
<gene>
    <name evidence="1" type="ORF">SCHCODRAFT_236837</name>
</gene>
<keyword evidence="2" id="KW-1185">Reference proteome</keyword>
<dbReference type="RefSeq" id="XP_003028508.1">
    <property type="nucleotide sequence ID" value="XM_003028462.1"/>
</dbReference>
<protein>
    <submittedName>
        <fullName evidence="1">Uncharacterized protein</fullName>
    </submittedName>
</protein>
<evidence type="ECO:0000313" key="1">
    <source>
        <dbReference type="EMBL" id="EFI93605.1"/>
    </source>
</evidence>
<dbReference type="HOGENOM" id="CLU_1595499_0_0_1"/>
<dbReference type="AlphaFoldDB" id="D8QEX3"/>
<dbReference type="InParanoid" id="D8QEX3"/>
<dbReference type="VEuPathDB" id="FungiDB:SCHCODRAFT_02512948"/>